<dbReference type="FunFam" id="1.10.10.60:FF:000016">
    <property type="entry name" value="Transcriptional activator Myb isoform A"/>
    <property type="match status" value="1"/>
</dbReference>
<dbReference type="PANTHER" id="PTHR46621">
    <property type="entry name" value="SNRNA-ACTIVATING PROTEIN COMPLEX SUBUNIT 4"/>
    <property type="match status" value="1"/>
</dbReference>
<feature type="domain" description="Myb-like" evidence="6">
    <location>
        <begin position="158"/>
        <end position="209"/>
    </location>
</feature>
<dbReference type="Pfam" id="PF00249">
    <property type="entry name" value="Myb_DNA-binding"/>
    <property type="match status" value="3"/>
</dbReference>
<dbReference type="GO" id="GO:0042796">
    <property type="term" value="P:snRNA transcription by RNA polymerase III"/>
    <property type="evidence" value="ECO:0007669"/>
    <property type="project" value="TreeGrafter"/>
</dbReference>
<dbReference type="InterPro" id="IPR051575">
    <property type="entry name" value="Myb-like_DNA-bd"/>
</dbReference>
<evidence type="ECO:0000256" key="5">
    <source>
        <dbReference type="SAM" id="MobiDB-lite"/>
    </source>
</evidence>
<feature type="domain" description="Myb-like" evidence="6">
    <location>
        <begin position="105"/>
        <end position="157"/>
    </location>
</feature>
<dbReference type="PROSITE" id="PS51294">
    <property type="entry name" value="HTH_MYB"/>
    <property type="match status" value="4"/>
</dbReference>
<organism evidence="8 9">
    <name type="scientific">Thamnocephalis sphaerospora</name>
    <dbReference type="NCBI Taxonomy" id="78915"/>
    <lineage>
        <taxon>Eukaryota</taxon>
        <taxon>Fungi</taxon>
        <taxon>Fungi incertae sedis</taxon>
        <taxon>Zoopagomycota</taxon>
        <taxon>Zoopagomycotina</taxon>
        <taxon>Zoopagomycetes</taxon>
        <taxon>Zoopagales</taxon>
        <taxon>Sigmoideomycetaceae</taxon>
        <taxon>Thamnocephalis</taxon>
    </lineage>
</organism>
<dbReference type="GO" id="GO:0019185">
    <property type="term" value="C:snRNA-activating protein complex"/>
    <property type="evidence" value="ECO:0007669"/>
    <property type="project" value="TreeGrafter"/>
</dbReference>
<feature type="domain" description="HTH myb-type" evidence="7">
    <location>
        <begin position="105"/>
        <end position="157"/>
    </location>
</feature>
<name>A0A4P9XXB7_9FUNG</name>
<evidence type="ECO:0000313" key="9">
    <source>
        <dbReference type="Proteomes" id="UP000271241"/>
    </source>
</evidence>
<dbReference type="STRING" id="78915.A0A4P9XXB7"/>
<accession>A0A4P9XXB7</accession>
<evidence type="ECO:0000256" key="4">
    <source>
        <dbReference type="ARBA" id="ARBA00023242"/>
    </source>
</evidence>
<evidence type="ECO:0000256" key="3">
    <source>
        <dbReference type="ARBA" id="ARBA00023163"/>
    </source>
</evidence>
<dbReference type="Pfam" id="PF13921">
    <property type="entry name" value="Myb_DNA-bind_6"/>
    <property type="match status" value="1"/>
</dbReference>
<dbReference type="SUPFAM" id="SSF46689">
    <property type="entry name" value="Homeodomain-like"/>
    <property type="match status" value="3"/>
</dbReference>
<feature type="region of interest" description="Disordered" evidence="5">
    <location>
        <begin position="324"/>
        <end position="361"/>
    </location>
</feature>
<evidence type="ECO:0000259" key="6">
    <source>
        <dbReference type="PROSITE" id="PS50090"/>
    </source>
</evidence>
<proteinExistence type="predicted"/>
<dbReference type="Proteomes" id="UP000271241">
    <property type="component" value="Unassembled WGS sequence"/>
</dbReference>
<keyword evidence="3" id="KW-0804">Transcription</keyword>
<gene>
    <name evidence="8" type="ORF">THASP1DRAFT_21396</name>
</gene>
<evidence type="ECO:0000256" key="2">
    <source>
        <dbReference type="ARBA" id="ARBA00023125"/>
    </source>
</evidence>
<dbReference type="GO" id="GO:0001006">
    <property type="term" value="F:RNA polymerase III type 3 promoter sequence-specific DNA binding"/>
    <property type="evidence" value="ECO:0007669"/>
    <property type="project" value="TreeGrafter"/>
</dbReference>
<feature type="domain" description="Myb-like" evidence="6">
    <location>
        <begin position="210"/>
        <end position="268"/>
    </location>
</feature>
<reference evidence="9" key="1">
    <citation type="journal article" date="2018" name="Nat. Microbiol.">
        <title>Leveraging single-cell genomics to expand the fungal tree of life.</title>
        <authorList>
            <person name="Ahrendt S.R."/>
            <person name="Quandt C.A."/>
            <person name="Ciobanu D."/>
            <person name="Clum A."/>
            <person name="Salamov A."/>
            <person name="Andreopoulos B."/>
            <person name="Cheng J.F."/>
            <person name="Woyke T."/>
            <person name="Pelin A."/>
            <person name="Henrissat B."/>
            <person name="Reynolds N.K."/>
            <person name="Benny G.L."/>
            <person name="Smith M.E."/>
            <person name="James T.Y."/>
            <person name="Grigoriev I.V."/>
        </authorList>
    </citation>
    <scope>NUCLEOTIDE SEQUENCE [LARGE SCALE GENOMIC DNA]</scope>
    <source>
        <strain evidence="9">RSA 1356</strain>
    </source>
</reference>
<protein>
    <recommendedName>
        <fullName evidence="10">Homeodomain-like protein</fullName>
    </recommendedName>
</protein>
<dbReference type="PROSITE" id="PS50090">
    <property type="entry name" value="MYB_LIKE"/>
    <property type="match status" value="4"/>
</dbReference>
<dbReference type="GO" id="GO:0000978">
    <property type="term" value="F:RNA polymerase II cis-regulatory region sequence-specific DNA binding"/>
    <property type="evidence" value="ECO:0007669"/>
    <property type="project" value="TreeGrafter"/>
</dbReference>
<keyword evidence="1" id="KW-0805">Transcription regulation</keyword>
<dbReference type="CDD" id="cd00167">
    <property type="entry name" value="SANT"/>
    <property type="match status" value="4"/>
</dbReference>
<dbReference type="Gene3D" id="1.10.10.60">
    <property type="entry name" value="Homeodomain-like"/>
    <property type="match status" value="4"/>
</dbReference>
<evidence type="ECO:0000256" key="1">
    <source>
        <dbReference type="ARBA" id="ARBA00023015"/>
    </source>
</evidence>
<keyword evidence="2" id="KW-0238">DNA-binding</keyword>
<keyword evidence="4" id="KW-0539">Nucleus</keyword>
<dbReference type="InterPro" id="IPR001005">
    <property type="entry name" value="SANT/Myb"/>
</dbReference>
<dbReference type="GO" id="GO:0042795">
    <property type="term" value="P:snRNA transcription by RNA polymerase II"/>
    <property type="evidence" value="ECO:0007669"/>
    <property type="project" value="TreeGrafter"/>
</dbReference>
<dbReference type="InterPro" id="IPR009057">
    <property type="entry name" value="Homeodomain-like_sf"/>
</dbReference>
<sequence>MLREELGAFGAGSLRHFLPAPYFDGDSHERLVIHRPRKFRLQNHEFLATERMLASAPLAAAQLSDEEVEREHRFLPHMDWKRVATGFLPGRSPIECMIRWVSHDHPMINKRSWSIEEDAMLRNIARKHDEHDWEKIALELGTNRTSWQCFKQYRSHLWEELGRRKWTPEEDVILTKAIAMYGERNWQQVAACFDNRTGQQCLHRWTKTLKPGKRKGRWSTAEDEVFAKSGCALINAFALNGANNWVKVAAHVPGRTDVQCRERWTNVLDPDVRRDPWEKSEDDALLRLVAKFGTHRWASVSRDLGTKRTDNQLRAAGVVPHELLESSPYRASSEQTRARTHSSEPPLRPLQHPTNAPSVANKWTPRIKPASSMDALVPVPTDALPPHKTRIISPLPMLLGTNGRHAKFWLTNTMQNMKITKRKRYPETDSIIPLAPSEATTVSLARAVSHLHIKLDTPDITAAAPSTLEPALAARIEASPGLRLLSERLDAVYAWSMLIGQTRT</sequence>
<evidence type="ECO:0000259" key="7">
    <source>
        <dbReference type="PROSITE" id="PS51294"/>
    </source>
</evidence>
<keyword evidence="9" id="KW-1185">Reference proteome</keyword>
<evidence type="ECO:0000313" key="8">
    <source>
        <dbReference type="EMBL" id="RKP10947.1"/>
    </source>
</evidence>
<feature type="domain" description="Myb-like" evidence="6">
    <location>
        <begin position="269"/>
        <end position="314"/>
    </location>
</feature>
<dbReference type="EMBL" id="KZ992431">
    <property type="protein sequence ID" value="RKP10947.1"/>
    <property type="molecule type" value="Genomic_DNA"/>
</dbReference>
<feature type="domain" description="HTH myb-type" evidence="7">
    <location>
        <begin position="273"/>
        <end position="314"/>
    </location>
</feature>
<feature type="domain" description="HTH myb-type" evidence="7">
    <location>
        <begin position="159"/>
        <end position="209"/>
    </location>
</feature>
<feature type="domain" description="HTH myb-type" evidence="7">
    <location>
        <begin position="210"/>
        <end position="272"/>
    </location>
</feature>
<evidence type="ECO:0008006" key="10">
    <source>
        <dbReference type="Google" id="ProtNLM"/>
    </source>
</evidence>
<dbReference type="OrthoDB" id="2143914at2759"/>
<dbReference type="InterPro" id="IPR017930">
    <property type="entry name" value="Myb_dom"/>
</dbReference>
<dbReference type="SMART" id="SM00717">
    <property type="entry name" value="SANT"/>
    <property type="match status" value="5"/>
</dbReference>
<dbReference type="PANTHER" id="PTHR46621:SF1">
    <property type="entry name" value="SNRNA-ACTIVATING PROTEIN COMPLEX SUBUNIT 4"/>
    <property type="match status" value="1"/>
</dbReference>
<dbReference type="AlphaFoldDB" id="A0A4P9XXB7"/>